<dbReference type="Gene3D" id="3.40.430.10">
    <property type="entry name" value="Dihydrofolate Reductase, subunit A"/>
    <property type="match status" value="1"/>
</dbReference>
<evidence type="ECO:0000259" key="1">
    <source>
        <dbReference type="Pfam" id="PF01872"/>
    </source>
</evidence>
<name>A0ABZ2RBC2_9MICC</name>
<evidence type="ECO:0000313" key="2">
    <source>
        <dbReference type="EMBL" id="WXK95066.1"/>
    </source>
</evidence>
<dbReference type="EMBL" id="CP148033">
    <property type="protein sequence ID" value="WXK95066.1"/>
    <property type="molecule type" value="Genomic_DNA"/>
</dbReference>
<dbReference type="PANTHER" id="PTHR38011:SF11">
    <property type="entry name" value="2,5-DIAMINO-6-RIBOSYLAMINO-4(3H)-PYRIMIDINONE 5'-PHOSPHATE REDUCTASE"/>
    <property type="match status" value="1"/>
</dbReference>
<dbReference type="Proteomes" id="UP001623384">
    <property type="component" value="Chromosome"/>
</dbReference>
<dbReference type="InterPro" id="IPR002734">
    <property type="entry name" value="RibDG_C"/>
</dbReference>
<dbReference type="PANTHER" id="PTHR38011">
    <property type="entry name" value="DIHYDROFOLATE REDUCTASE FAMILY PROTEIN (AFU_ORTHOLOGUE AFUA_8G06820)"/>
    <property type="match status" value="1"/>
</dbReference>
<reference evidence="2 3" key="1">
    <citation type="submission" date="2024-03" db="EMBL/GenBank/DDBJ databases">
        <title>Rhodococcus navarretei sp. nov. and Pseudarthrobacter quantumdoti sp. nov., two new species with the ability to biosynthesize Quantum Dots isolated from soil samples at Union Glacier, Antarctica.</title>
        <authorList>
            <person name="Vargas M."/>
        </authorList>
    </citation>
    <scope>NUCLEOTIDE SEQUENCE [LARGE SCALE GENOMIC DNA]</scope>
    <source>
        <strain evidence="2 3">RC-2-3</strain>
    </source>
</reference>
<dbReference type="RefSeq" id="WP_406638390.1">
    <property type="nucleotide sequence ID" value="NZ_CP148033.1"/>
</dbReference>
<feature type="domain" description="Bacterial bifunctional deaminase-reductase C-terminal" evidence="1">
    <location>
        <begin position="2"/>
        <end position="172"/>
    </location>
</feature>
<dbReference type="InterPro" id="IPR050765">
    <property type="entry name" value="Riboflavin_Biosynth_HTPR"/>
</dbReference>
<organism evidence="2 3">
    <name type="scientific">Pseudarthrobacter quantipunctorum</name>
    <dbReference type="NCBI Taxonomy" id="3128980"/>
    <lineage>
        <taxon>Bacteria</taxon>
        <taxon>Bacillati</taxon>
        <taxon>Actinomycetota</taxon>
        <taxon>Actinomycetes</taxon>
        <taxon>Micrococcales</taxon>
        <taxon>Micrococcaceae</taxon>
        <taxon>Pseudarthrobacter</taxon>
    </lineage>
</organism>
<evidence type="ECO:0000313" key="3">
    <source>
        <dbReference type="Proteomes" id="UP001623384"/>
    </source>
</evidence>
<keyword evidence="3" id="KW-1185">Reference proteome</keyword>
<sequence length="187" mass="20256">MPRIQYFVAASLDGFIATPTDDLGWLLQFDGFEGGKESYESFMADVGCIVMGGETYSWLLEHEPDNWPYPDTPSYVFTHHEYTAPSGSDITFVRGDVTEFAADFERDAGGKNIWVVGGGNLAAQFAAAGLLDEIILSVIPVVLGSGKRLLPLEGPTAPLELVASRTMGRGIVELRYRLDGRTAASTT</sequence>
<dbReference type="Pfam" id="PF01872">
    <property type="entry name" value="RibD_C"/>
    <property type="match status" value="1"/>
</dbReference>
<gene>
    <name evidence="2" type="ORF">WHH00_09795</name>
</gene>
<accession>A0ABZ2RBC2</accession>
<dbReference type="SUPFAM" id="SSF53597">
    <property type="entry name" value="Dihydrofolate reductase-like"/>
    <property type="match status" value="1"/>
</dbReference>
<proteinExistence type="predicted"/>
<protein>
    <submittedName>
        <fullName evidence="2">Dihydrofolate reductase family protein</fullName>
    </submittedName>
</protein>
<dbReference type="InterPro" id="IPR024072">
    <property type="entry name" value="DHFR-like_dom_sf"/>
</dbReference>